<organism evidence="2 3">
    <name type="scientific">Amycolatopsis dongchuanensis</name>
    <dbReference type="NCBI Taxonomy" id="1070866"/>
    <lineage>
        <taxon>Bacteria</taxon>
        <taxon>Bacillati</taxon>
        <taxon>Actinomycetota</taxon>
        <taxon>Actinomycetes</taxon>
        <taxon>Pseudonocardiales</taxon>
        <taxon>Pseudonocardiaceae</taxon>
        <taxon>Amycolatopsis</taxon>
    </lineage>
</organism>
<comment type="caution">
    <text evidence="2">The sequence shown here is derived from an EMBL/GenBank/DDBJ whole genome shotgun (WGS) entry which is preliminary data.</text>
</comment>
<evidence type="ECO:0000313" key="3">
    <source>
        <dbReference type="Proteomes" id="UP001500192"/>
    </source>
</evidence>
<dbReference type="Proteomes" id="UP001500192">
    <property type="component" value="Unassembled WGS sequence"/>
</dbReference>
<feature type="region of interest" description="Disordered" evidence="1">
    <location>
        <begin position="1"/>
        <end position="77"/>
    </location>
</feature>
<gene>
    <name evidence="2" type="ORF">GCM10023214_56860</name>
</gene>
<sequence>MASRAAEPPRAGQVIGPTTDELTPNLLAAASQPCLAKPEARRHKRHPAMRSEQGLNAHTHPRPDPQPHLRPIRRVKGGEAIAKRRRRSFYVKWWWSVWSAW</sequence>
<protein>
    <submittedName>
        <fullName evidence="2">Uncharacterized protein</fullName>
    </submittedName>
</protein>
<reference evidence="3" key="1">
    <citation type="journal article" date="2019" name="Int. J. Syst. Evol. Microbiol.">
        <title>The Global Catalogue of Microorganisms (GCM) 10K type strain sequencing project: providing services to taxonomists for standard genome sequencing and annotation.</title>
        <authorList>
            <consortium name="The Broad Institute Genomics Platform"/>
            <consortium name="The Broad Institute Genome Sequencing Center for Infectious Disease"/>
            <person name="Wu L."/>
            <person name="Ma J."/>
        </authorList>
    </citation>
    <scope>NUCLEOTIDE SEQUENCE [LARGE SCALE GENOMIC DNA]</scope>
    <source>
        <strain evidence="3">JCM 18054</strain>
    </source>
</reference>
<dbReference type="EMBL" id="BAABIB010000110">
    <property type="protein sequence ID" value="GAA4658070.1"/>
    <property type="molecule type" value="Genomic_DNA"/>
</dbReference>
<accession>A0ABP8VBA4</accession>
<name>A0ABP8VBA4_9PSEU</name>
<keyword evidence="3" id="KW-1185">Reference proteome</keyword>
<evidence type="ECO:0000256" key="1">
    <source>
        <dbReference type="SAM" id="MobiDB-lite"/>
    </source>
</evidence>
<evidence type="ECO:0000313" key="2">
    <source>
        <dbReference type="EMBL" id="GAA4658070.1"/>
    </source>
</evidence>
<proteinExistence type="predicted"/>